<dbReference type="AlphaFoldDB" id="A0A934T1B3"/>
<sequence length="367" mass="40172">MILPLEGLRILTLAEQYPGPFATLVAADLGAEVIIVERSSGDPARQYPGFHASLNRNKKSVVLDLKTEEGKESLRNLIRNADVLMEGYRPGTMARLGFDYAATVTINPRIVYLSISGFGQTGPYRDRPAHDLSYQALAGLLSRQAETGRIEAPPDLAIGDLSSAMFALTGMLSALLRLERTGQGAYIDVSMTDCLVSLMTAMLAPLMNGMNEGFVNDEPSYGTFECADGKLLTLSIAHEDWFWQPLCPLLGMDDVAALRHPERVAEQTVLRARIAAALKHRSREEWSAELDRAGIPWGRVNSLEEVVADEHFRHRGMFRQVARNDGGFSWHVAQPLVFGGFHPGPLTDVSPLGVDTDAVLGNQKNNS</sequence>
<comment type="caution">
    <text evidence="1">The sequence shown here is derived from an EMBL/GenBank/DDBJ whole genome shotgun (WGS) entry which is preliminary data.</text>
</comment>
<dbReference type="Gene3D" id="3.30.1540.10">
    <property type="entry name" value="formyl-coa transferase, domain 3"/>
    <property type="match status" value="1"/>
</dbReference>
<dbReference type="InterPro" id="IPR023606">
    <property type="entry name" value="CoA-Trfase_III_dom_1_sf"/>
</dbReference>
<dbReference type="EMBL" id="JAEPBG010000046">
    <property type="protein sequence ID" value="MBK4739265.1"/>
    <property type="molecule type" value="Genomic_DNA"/>
</dbReference>
<keyword evidence="1" id="KW-0808">Transferase</keyword>
<dbReference type="RefSeq" id="WP_200598631.1">
    <property type="nucleotide sequence ID" value="NZ_JAEPBG010000046.1"/>
</dbReference>
<dbReference type="InterPro" id="IPR050509">
    <property type="entry name" value="CoA-transferase_III"/>
</dbReference>
<dbReference type="PANTHER" id="PTHR48228:SF7">
    <property type="entry name" value="FATTY ACYL-COA TRANSFERASE RV3272-RELATED"/>
    <property type="match status" value="1"/>
</dbReference>
<evidence type="ECO:0000313" key="2">
    <source>
        <dbReference type="Proteomes" id="UP000622890"/>
    </source>
</evidence>
<evidence type="ECO:0000313" key="1">
    <source>
        <dbReference type="EMBL" id="MBK4739265.1"/>
    </source>
</evidence>
<dbReference type="Gene3D" id="3.40.50.10540">
    <property type="entry name" value="Crotonobetainyl-coa:carnitine coa-transferase, domain 1"/>
    <property type="match status" value="1"/>
</dbReference>
<dbReference type="InterPro" id="IPR003673">
    <property type="entry name" value="CoA-Trfase_fam_III"/>
</dbReference>
<name>A0A934T1B3_9BURK</name>
<dbReference type="SUPFAM" id="SSF89796">
    <property type="entry name" value="CoA-transferase family III (CaiB/BaiF)"/>
    <property type="match status" value="1"/>
</dbReference>
<dbReference type="GO" id="GO:0016740">
    <property type="term" value="F:transferase activity"/>
    <property type="evidence" value="ECO:0007669"/>
    <property type="project" value="UniProtKB-KW"/>
</dbReference>
<organism evidence="1 2">
    <name type="scientific">Noviherbaspirillum pedocola</name>
    <dbReference type="NCBI Taxonomy" id="2801341"/>
    <lineage>
        <taxon>Bacteria</taxon>
        <taxon>Pseudomonadati</taxon>
        <taxon>Pseudomonadota</taxon>
        <taxon>Betaproteobacteria</taxon>
        <taxon>Burkholderiales</taxon>
        <taxon>Oxalobacteraceae</taxon>
        <taxon>Noviherbaspirillum</taxon>
    </lineage>
</organism>
<dbReference type="InterPro" id="IPR044855">
    <property type="entry name" value="CoA-Trfase_III_dom3_sf"/>
</dbReference>
<dbReference type="Proteomes" id="UP000622890">
    <property type="component" value="Unassembled WGS sequence"/>
</dbReference>
<dbReference type="Pfam" id="PF02515">
    <property type="entry name" value="CoA_transf_3"/>
    <property type="match status" value="1"/>
</dbReference>
<keyword evidence="2" id="KW-1185">Reference proteome</keyword>
<dbReference type="PANTHER" id="PTHR48228">
    <property type="entry name" value="SUCCINYL-COA--D-CITRAMALATE COA-TRANSFERASE"/>
    <property type="match status" value="1"/>
</dbReference>
<reference evidence="1" key="1">
    <citation type="submission" date="2021-01" db="EMBL/GenBank/DDBJ databases">
        <title>Genome sequence of strain Noviherbaspirillum sp. DKR-6.</title>
        <authorList>
            <person name="Chaudhary D.K."/>
        </authorList>
    </citation>
    <scope>NUCLEOTIDE SEQUENCE</scope>
    <source>
        <strain evidence="1">DKR-6</strain>
    </source>
</reference>
<protein>
    <submittedName>
        <fullName evidence="1">CoA transferase</fullName>
    </submittedName>
</protein>
<accession>A0A934T1B3</accession>
<gene>
    <name evidence="1" type="ORF">JJB74_32145</name>
</gene>
<proteinExistence type="predicted"/>